<comment type="caution">
    <text evidence="2">The sequence shown here is derived from an EMBL/GenBank/DDBJ whole genome shotgun (WGS) entry which is preliminary data.</text>
</comment>
<evidence type="ECO:0000313" key="3">
    <source>
        <dbReference type="Proteomes" id="UP000824178"/>
    </source>
</evidence>
<feature type="region of interest" description="Disordered" evidence="1">
    <location>
        <begin position="462"/>
        <end position="487"/>
    </location>
</feature>
<accession>A0A9E2NQ17</accession>
<name>A0A9E2NQ17_9FIRM</name>
<dbReference type="InterPro" id="IPR021145">
    <property type="entry name" value="Portal_protein_SPP1_Gp6-like"/>
</dbReference>
<gene>
    <name evidence="2" type="ORF">H9864_02800</name>
</gene>
<reference evidence="2" key="1">
    <citation type="journal article" date="2021" name="PeerJ">
        <title>Extensive microbial diversity within the chicken gut microbiome revealed by metagenomics and culture.</title>
        <authorList>
            <person name="Gilroy R."/>
            <person name="Ravi A."/>
            <person name="Getino M."/>
            <person name="Pursley I."/>
            <person name="Horton D.L."/>
            <person name="Alikhan N.F."/>
            <person name="Baker D."/>
            <person name="Gharbi K."/>
            <person name="Hall N."/>
            <person name="Watson M."/>
            <person name="Adriaenssens E.M."/>
            <person name="Foster-Nyarko E."/>
            <person name="Jarju S."/>
            <person name="Secka A."/>
            <person name="Antonio M."/>
            <person name="Oren A."/>
            <person name="Chaudhuri R.R."/>
            <person name="La Ragione R."/>
            <person name="Hildebrand F."/>
            <person name="Pallen M.J."/>
        </authorList>
    </citation>
    <scope>NUCLEOTIDE SEQUENCE</scope>
    <source>
        <strain evidence="2">742</strain>
    </source>
</reference>
<dbReference type="AlphaFoldDB" id="A0A9E2NQ17"/>
<reference evidence="2" key="2">
    <citation type="submission" date="2021-04" db="EMBL/GenBank/DDBJ databases">
        <authorList>
            <person name="Gilroy R."/>
        </authorList>
    </citation>
    <scope>NUCLEOTIDE SEQUENCE</scope>
    <source>
        <strain evidence="2">742</strain>
    </source>
</reference>
<dbReference type="Pfam" id="PF05133">
    <property type="entry name" value="SPP1_portal"/>
    <property type="match status" value="1"/>
</dbReference>
<evidence type="ECO:0000256" key="1">
    <source>
        <dbReference type="SAM" id="MobiDB-lite"/>
    </source>
</evidence>
<dbReference type="Proteomes" id="UP000824178">
    <property type="component" value="Unassembled WGS sequence"/>
</dbReference>
<evidence type="ECO:0000313" key="2">
    <source>
        <dbReference type="EMBL" id="MBU3819292.1"/>
    </source>
</evidence>
<proteinExistence type="predicted"/>
<dbReference type="EMBL" id="JAHLFH010000056">
    <property type="protein sequence ID" value="MBU3819292.1"/>
    <property type="molecule type" value="Genomic_DNA"/>
</dbReference>
<sequence>MFLQPGAGTARWNRIIDAGRALTETEFFGREIAAWKGSPQRLAQLDGERYYRNDQDILRRRRMAIGADGELKEVRNLPNNKIIDNQYALRVDQKVNYLLGKPVSFSCESEPHLKLLRARFGPGFQRTLKYIGEDALNGGIAWLYVYYDAAGALAFRRFPGYEVLPFWADDDHTQLDAAARLYRQEVWEGTVKKTIERVELYKPEGIYRYLLEGSTLIPDGSAGEYAPYLTVAGEHGPEAYAWERFPLIPFKYNKQEIPLLARVRSLQDGINAILSDFENNTQEDARNTILVLKDFDGENLGEFRQNLAAYGAVKIRSDGGVDTLTVTVNPENYKVIVELFKKALIENARGFDAKDERLSGSPNQMNIRSMYSDIDLDANGMETEFKAAFEQLLWFVHQDAKTKGLGDFSADPVTVVFDRDILLNESEAIQNCSASVGILSEETILEQHPWTKDAKTELARLKQERQAQQADSYTGAFSQNGQSRPNP</sequence>
<feature type="compositionally biased region" description="Polar residues" evidence="1">
    <location>
        <begin position="466"/>
        <end position="487"/>
    </location>
</feature>
<organism evidence="2 3">
    <name type="scientific">Candidatus Faecalibacterium intestinavium</name>
    <dbReference type="NCBI Taxonomy" id="2838580"/>
    <lineage>
        <taxon>Bacteria</taxon>
        <taxon>Bacillati</taxon>
        <taxon>Bacillota</taxon>
        <taxon>Clostridia</taxon>
        <taxon>Eubacteriales</taxon>
        <taxon>Oscillospiraceae</taxon>
        <taxon>Faecalibacterium</taxon>
    </lineage>
</organism>
<protein>
    <submittedName>
        <fullName evidence="2">Phage portal protein</fullName>
    </submittedName>
</protein>